<gene>
    <name evidence="1" type="ORF">DW068_01770</name>
</gene>
<reference evidence="1 2" key="1">
    <citation type="submission" date="2018-08" db="EMBL/GenBank/DDBJ databases">
        <title>A genome reference for cultivated species of the human gut microbiota.</title>
        <authorList>
            <person name="Zou Y."/>
            <person name="Xue W."/>
            <person name="Luo G."/>
        </authorList>
    </citation>
    <scope>NUCLEOTIDE SEQUENCE [LARGE SCALE GENOMIC DNA]</scope>
    <source>
        <strain evidence="1 2">AF45-14BH</strain>
    </source>
</reference>
<dbReference type="AlphaFoldDB" id="A0A415GAE9"/>
<accession>A0A415GAE9</accession>
<protein>
    <submittedName>
        <fullName evidence="1">Uncharacterized protein</fullName>
    </submittedName>
</protein>
<dbReference type="Proteomes" id="UP000283497">
    <property type="component" value="Unassembled WGS sequence"/>
</dbReference>
<dbReference type="EMBL" id="QRNJ01000004">
    <property type="protein sequence ID" value="RHK41626.1"/>
    <property type="molecule type" value="Genomic_DNA"/>
</dbReference>
<evidence type="ECO:0000313" key="1">
    <source>
        <dbReference type="EMBL" id="RHK41626.1"/>
    </source>
</evidence>
<evidence type="ECO:0000313" key="2">
    <source>
        <dbReference type="Proteomes" id="UP000283497"/>
    </source>
</evidence>
<name>A0A415GAE9_9FIRM</name>
<organism evidence="1 2">
    <name type="scientific">Anaerobutyricum hallii</name>
    <dbReference type="NCBI Taxonomy" id="39488"/>
    <lineage>
        <taxon>Bacteria</taxon>
        <taxon>Bacillati</taxon>
        <taxon>Bacillota</taxon>
        <taxon>Clostridia</taxon>
        <taxon>Lachnospirales</taxon>
        <taxon>Lachnospiraceae</taxon>
        <taxon>Anaerobutyricum</taxon>
    </lineage>
</organism>
<comment type="caution">
    <text evidence="1">The sequence shown here is derived from an EMBL/GenBank/DDBJ whole genome shotgun (WGS) entry which is preliminary data.</text>
</comment>
<proteinExistence type="predicted"/>
<sequence>MPPIRHICDFSRVVLNVRSIRSHPTLAPRPQIYLIGGNGFCAVAGEGELNRGDLGTESDVFCLLENESVSLPAAIQNLNYNMCARSSSALICDNIAGAISNTLLAPHSPFLESL</sequence>